<evidence type="ECO:0000256" key="6">
    <source>
        <dbReference type="RuleBase" id="RU000461"/>
    </source>
</evidence>
<dbReference type="InterPro" id="IPR036396">
    <property type="entry name" value="Cyt_P450_sf"/>
</dbReference>
<keyword evidence="5 6" id="KW-0408">Iron</keyword>
<evidence type="ECO:0000256" key="1">
    <source>
        <dbReference type="ARBA" id="ARBA00001971"/>
    </source>
</evidence>
<dbReference type="SUPFAM" id="SSF48264">
    <property type="entry name" value="Cytochrome P450"/>
    <property type="match status" value="1"/>
</dbReference>
<evidence type="ECO:0008006" key="9">
    <source>
        <dbReference type="Google" id="ProtNLM"/>
    </source>
</evidence>
<dbReference type="PANTHER" id="PTHR46206">
    <property type="entry name" value="CYTOCHROME P450"/>
    <property type="match status" value="1"/>
</dbReference>
<keyword evidence="3 6" id="KW-0479">Metal-binding</keyword>
<keyword evidence="8" id="KW-1185">Reference proteome</keyword>
<keyword evidence="6" id="KW-0349">Heme</keyword>
<sequence length="503" mass="57710">MRLTRAYYEKSKLGHIPTVGPNGFWSSYITVFKWLTKSIEIVEEGYRLYPEGIYKIPSIDGWHVIVNSTKFVDDLRKASDTQVSFIEAASEFVHDYYTIHPQINSNPYHADVVRHPLTRNIGAVFGSVQEELETVVPTRIPLTEGWTEIHAWPTTMEIVVRTANRLIVGAPLCRDAEFCDLMINFSMSVFKSALTIHLFPKFLHPIVGRIFTGRKTAMKRLKKYLKPIIEERLRMKEKYGDDWDKPNDFIQWSIDAEQFAPLSQRFSTEDLCARVLILNFGAIDTTSVCLPDPELMVLVLIFFLAETLYRLAFNSDIIESLRNEVESVIRKEGRTKVAVMQMRLLDSFLKESVRLSPGSAIGVFRKTMSDFTFSDGTTVPSGTIVAAATWPILRDDKIYPNGAEFKPFRFAEMREEDGESTKHHFTTVNSEWMFFGQGRHACPGRFFASTEIKAFLAHILLNYDVKFPDDSREVPERSNIQLHVGPDTNARVLFRKRKPKVVE</sequence>
<evidence type="ECO:0000256" key="5">
    <source>
        <dbReference type="ARBA" id="ARBA00023004"/>
    </source>
</evidence>
<comment type="caution">
    <text evidence="7">The sequence shown here is derived from an EMBL/GenBank/DDBJ whole genome shotgun (WGS) entry which is preliminary data.</text>
</comment>
<dbReference type="Pfam" id="PF00067">
    <property type="entry name" value="p450"/>
    <property type="match status" value="1"/>
</dbReference>
<name>A0ABR1JBR9_9AGAR</name>
<dbReference type="Gene3D" id="1.10.630.10">
    <property type="entry name" value="Cytochrome P450"/>
    <property type="match status" value="1"/>
</dbReference>
<dbReference type="PROSITE" id="PS00086">
    <property type="entry name" value="CYTOCHROME_P450"/>
    <property type="match status" value="1"/>
</dbReference>
<dbReference type="Proteomes" id="UP001498398">
    <property type="component" value="Unassembled WGS sequence"/>
</dbReference>
<comment type="cofactor">
    <cofactor evidence="1">
        <name>heme</name>
        <dbReference type="ChEBI" id="CHEBI:30413"/>
    </cofactor>
</comment>
<organism evidence="7 8">
    <name type="scientific">Marasmiellus scandens</name>
    <dbReference type="NCBI Taxonomy" id="2682957"/>
    <lineage>
        <taxon>Eukaryota</taxon>
        <taxon>Fungi</taxon>
        <taxon>Dikarya</taxon>
        <taxon>Basidiomycota</taxon>
        <taxon>Agaricomycotina</taxon>
        <taxon>Agaricomycetes</taxon>
        <taxon>Agaricomycetidae</taxon>
        <taxon>Agaricales</taxon>
        <taxon>Marasmiineae</taxon>
        <taxon>Omphalotaceae</taxon>
        <taxon>Marasmiellus</taxon>
    </lineage>
</organism>
<evidence type="ECO:0000256" key="3">
    <source>
        <dbReference type="ARBA" id="ARBA00022723"/>
    </source>
</evidence>
<evidence type="ECO:0000313" key="8">
    <source>
        <dbReference type="Proteomes" id="UP001498398"/>
    </source>
</evidence>
<reference evidence="7 8" key="1">
    <citation type="submission" date="2024-01" db="EMBL/GenBank/DDBJ databases">
        <title>A draft genome for the cacao thread blight pathogen Marasmiellus scandens.</title>
        <authorList>
            <person name="Baruah I.K."/>
            <person name="Leung J."/>
            <person name="Bukari Y."/>
            <person name="Amoako-Attah I."/>
            <person name="Meinhardt L.W."/>
            <person name="Bailey B.A."/>
            <person name="Cohen S.P."/>
        </authorList>
    </citation>
    <scope>NUCLEOTIDE SEQUENCE [LARGE SCALE GENOMIC DNA]</scope>
    <source>
        <strain evidence="7 8">GH-19</strain>
    </source>
</reference>
<evidence type="ECO:0000256" key="2">
    <source>
        <dbReference type="ARBA" id="ARBA00010617"/>
    </source>
</evidence>
<comment type="similarity">
    <text evidence="2 6">Belongs to the cytochrome P450 family.</text>
</comment>
<gene>
    <name evidence="7" type="ORF">VKT23_010470</name>
</gene>
<dbReference type="EMBL" id="JBANRG010000020">
    <property type="protein sequence ID" value="KAK7457171.1"/>
    <property type="molecule type" value="Genomic_DNA"/>
</dbReference>
<dbReference type="InterPro" id="IPR002403">
    <property type="entry name" value="Cyt_P450_E_grp-IV"/>
</dbReference>
<evidence type="ECO:0000256" key="4">
    <source>
        <dbReference type="ARBA" id="ARBA00023002"/>
    </source>
</evidence>
<dbReference type="InterPro" id="IPR001128">
    <property type="entry name" value="Cyt_P450"/>
</dbReference>
<proteinExistence type="inferred from homology"/>
<dbReference type="InterPro" id="IPR017972">
    <property type="entry name" value="Cyt_P450_CS"/>
</dbReference>
<protein>
    <recommendedName>
        <fullName evidence="9">Cytochrome P450</fullName>
    </recommendedName>
</protein>
<dbReference type="PRINTS" id="PR00465">
    <property type="entry name" value="EP450IV"/>
</dbReference>
<dbReference type="CDD" id="cd11041">
    <property type="entry name" value="CYP503A1-like"/>
    <property type="match status" value="1"/>
</dbReference>
<keyword evidence="4 6" id="KW-0560">Oxidoreductase</keyword>
<keyword evidence="6" id="KW-0503">Monooxygenase</keyword>
<evidence type="ECO:0000313" key="7">
    <source>
        <dbReference type="EMBL" id="KAK7457171.1"/>
    </source>
</evidence>
<accession>A0ABR1JBR9</accession>